<evidence type="ECO:0000256" key="7">
    <source>
        <dbReference type="ARBA" id="ARBA00023180"/>
    </source>
</evidence>
<evidence type="ECO:0000256" key="1">
    <source>
        <dbReference type="ARBA" id="ARBA00001974"/>
    </source>
</evidence>
<evidence type="ECO:0000313" key="9">
    <source>
        <dbReference type="EMBL" id="ELR10789.1"/>
    </source>
</evidence>
<dbReference type="OMA" id="FEVWYSQ"/>
<dbReference type="SUPFAM" id="SSF51905">
    <property type="entry name" value="FAD/NAD(P)-binding domain"/>
    <property type="match status" value="1"/>
</dbReference>
<dbReference type="STRING" id="1257118.L8GD56"/>
<dbReference type="KEGG" id="acan:ACA1_108260"/>
<protein>
    <submittedName>
        <fullName evidence="9">Prenylcysteine oxidase</fullName>
    </submittedName>
</protein>
<keyword evidence="3" id="KW-0285">Flavoprotein</keyword>
<reference evidence="9 10" key="1">
    <citation type="journal article" date="2013" name="Genome Biol.">
        <title>Genome of Acanthamoeba castellanii highlights extensive lateral gene transfer and early evolution of tyrosine kinase signaling.</title>
        <authorList>
            <person name="Clarke M."/>
            <person name="Lohan A.J."/>
            <person name="Liu B."/>
            <person name="Lagkouvardos I."/>
            <person name="Roy S."/>
            <person name="Zafar N."/>
            <person name="Bertelli C."/>
            <person name="Schilde C."/>
            <person name="Kianianmomeni A."/>
            <person name="Burglin T.R."/>
            <person name="Frech C."/>
            <person name="Turcotte B."/>
            <person name="Kopec K.O."/>
            <person name="Synnott J.M."/>
            <person name="Choo C."/>
            <person name="Paponov I."/>
            <person name="Finkler A."/>
            <person name="Soon Heng Tan C."/>
            <person name="Hutchins A.P."/>
            <person name="Weinmeier T."/>
            <person name="Rattei T."/>
            <person name="Chu J.S."/>
            <person name="Gimenez G."/>
            <person name="Irimia M."/>
            <person name="Rigden D.J."/>
            <person name="Fitzpatrick D.A."/>
            <person name="Lorenzo-Morales J."/>
            <person name="Bateman A."/>
            <person name="Chiu C.H."/>
            <person name="Tang P."/>
            <person name="Hegemann P."/>
            <person name="Fromm H."/>
            <person name="Raoult D."/>
            <person name="Greub G."/>
            <person name="Miranda-Saavedra D."/>
            <person name="Chen N."/>
            <person name="Nash P."/>
            <person name="Ginger M.L."/>
            <person name="Horn M."/>
            <person name="Schaap P."/>
            <person name="Caler L."/>
            <person name="Loftus B."/>
        </authorList>
    </citation>
    <scope>NUCLEOTIDE SEQUENCE [LARGE SCALE GENOMIC DNA]</scope>
    <source>
        <strain evidence="9 10">Neff</strain>
    </source>
</reference>
<dbReference type="PANTHER" id="PTHR15944">
    <property type="entry name" value="FARNESYLCYSTEINE LYASE"/>
    <property type="match status" value="1"/>
</dbReference>
<evidence type="ECO:0000313" key="10">
    <source>
        <dbReference type="Proteomes" id="UP000011083"/>
    </source>
</evidence>
<dbReference type="GO" id="GO:0001735">
    <property type="term" value="F:prenylcysteine oxidase activity"/>
    <property type="evidence" value="ECO:0007669"/>
    <property type="project" value="InterPro"/>
</dbReference>
<evidence type="ECO:0000259" key="8">
    <source>
        <dbReference type="Pfam" id="PF07156"/>
    </source>
</evidence>
<keyword evidence="6" id="KW-0560">Oxidoreductase</keyword>
<dbReference type="InterPro" id="IPR036188">
    <property type="entry name" value="FAD/NAD-bd_sf"/>
</dbReference>
<proteinExistence type="inferred from homology"/>
<dbReference type="GO" id="GO:0030328">
    <property type="term" value="P:prenylcysteine catabolic process"/>
    <property type="evidence" value="ECO:0007669"/>
    <property type="project" value="InterPro"/>
</dbReference>
<keyword evidence="7" id="KW-0325">Glycoprotein</keyword>
<dbReference type="Gene3D" id="3.50.50.60">
    <property type="entry name" value="FAD/NAD(P)-binding domain"/>
    <property type="match status" value="1"/>
</dbReference>
<organism evidence="9 10">
    <name type="scientific">Acanthamoeba castellanii (strain ATCC 30010 / Neff)</name>
    <dbReference type="NCBI Taxonomy" id="1257118"/>
    <lineage>
        <taxon>Eukaryota</taxon>
        <taxon>Amoebozoa</taxon>
        <taxon>Discosea</taxon>
        <taxon>Longamoebia</taxon>
        <taxon>Centramoebida</taxon>
        <taxon>Acanthamoebidae</taxon>
        <taxon>Acanthamoeba</taxon>
    </lineage>
</organism>
<dbReference type="EMBL" id="KB008174">
    <property type="protein sequence ID" value="ELR10789.1"/>
    <property type="molecule type" value="Genomic_DNA"/>
</dbReference>
<evidence type="ECO:0000256" key="3">
    <source>
        <dbReference type="ARBA" id="ARBA00022630"/>
    </source>
</evidence>
<evidence type="ECO:0000256" key="2">
    <source>
        <dbReference type="ARBA" id="ARBA00009967"/>
    </source>
</evidence>
<keyword evidence="5" id="KW-0274">FAD</keyword>
<dbReference type="Proteomes" id="UP000011083">
    <property type="component" value="Unassembled WGS sequence"/>
</dbReference>
<dbReference type="RefSeq" id="XP_004332802.1">
    <property type="nucleotide sequence ID" value="XM_004332754.1"/>
</dbReference>
<evidence type="ECO:0000256" key="6">
    <source>
        <dbReference type="ARBA" id="ARBA00023002"/>
    </source>
</evidence>
<comment type="cofactor">
    <cofactor evidence="1">
        <name>FAD</name>
        <dbReference type="ChEBI" id="CHEBI:57692"/>
    </cofactor>
</comment>
<dbReference type="AlphaFoldDB" id="L8GD56"/>
<dbReference type="GO" id="GO:0030327">
    <property type="term" value="P:prenylated protein catabolic process"/>
    <property type="evidence" value="ECO:0007669"/>
    <property type="project" value="TreeGrafter"/>
</dbReference>
<sequence>MEATYSSLLATAVESHLMVESSITVFERNDYIGGRLKHIVLDGVTVEGTSLFFLSVVNAYMVELAQELNIQFDNTSYSGNGRVEVWDGQRWYATSSNWIGEAELLGLMEWLRANLWLNYLERGSGNAFRSIGEFTRYGGLEQWALLSCNELVKKYGIDQDLVWRNWIPISRVIYDQDLKINSFAGMVVLLSAFTTSYTVEGGNSLLVEKLLAKSGADVHLNTQVTRIARVGNGYSVTTVPASDGGASASPKEQEQLFDSVVLAAPIEFSSLQFVNITLPPITPRTYSHWFVTHVAAKTINPTYFNLPPSSEAPSYVLTSDNSTAPFNSIQTEALGADGNVIFKIFGNVNLTSSTLERMFVKLATYHVQHWPYTFPDLSPVKDSSQYQPVVLDESGSLLYLSSMESVATAMEASVIAGRNAALLLAQQNNEHAT</sequence>
<dbReference type="GeneID" id="14911184"/>
<evidence type="ECO:0000256" key="4">
    <source>
        <dbReference type="ARBA" id="ARBA00022729"/>
    </source>
</evidence>
<dbReference type="OrthoDB" id="437369at2759"/>
<feature type="domain" description="Prenylcysteine lyase" evidence="8">
    <location>
        <begin position="126"/>
        <end position="431"/>
    </location>
</feature>
<comment type="similarity">
    <text evidence="2">Belongs to the prenylcysteine oxidase family.</text>
</comment>
<dbReference type="VEuPathDB" id="AmoebaDB:ACA1_108260"/>
<name>L8GD56_ACACF</name>
<accession>L8GD56</accession>
<gene>
    <name evidence="9" type="ORF">ACA1_108260</name>
</gene>
<keyword evidence="4" id="KW-0732">Signal</keyword>
<dbReference type="InterPro" id="IPR017046">
    <property type="entry name" value="Prenylcysteine_Oxase1"/>
</dbReference>
<dbReference type="Pfam" id="PF07156">
    <property type="entry name" value="Prenylcys_lyase"/>
    <property type="match status" value="1"/>
</dbReference>
<evidence type="ECO:0000256" key="5">
    <source>
        <dbReference type="ARBA" id="ARBA00022827"/>
    </source>
</evidence>
<dbReference type="PANTHER" id="PTHR15944:SF0">
    <property type="entry name" value="PRENYLCYSTEINE LYASE DOMAIN-CONTAINING PROTEIN"/>
    <property type="match status" value="1"/>
</dbReference>
<keyword evidence="10" id="KW-1185">Reference proteome</keyword>
<dbReference type="InterPro" id="IPR010795">
    <property type="entry name" value="Prenylcys_lyase"/>
</dbReference>